<evidence type="ECO:0000313" key="2">
    <source>
        <dbReference type="EMBL" id="KAG0654823.1"/>
    </source>
</evidence>
<protein>
    <submittedName>
        <fullName evidence="2">Uncharacterized protein</fullName>
    </submittedName>
</protein>
<feature type="compositionally biased region" description="Polar residues" evidence="1">
    <location>
        <begin position="275"/>
        <end position="289"/>
    </location>
</feature>
<dbReference type="Proteomes" id="UP000777482">
    <property type="component" value="Unassembled WGS sequence"/>
</dbReference>
<name>A0A9P6VV59_RHOMI</name>
<feature type="region of interest" description="Disordered" evidence="1">
    <location>
        <begin position="608"/>
        <end position="675"/>
    </location>
</feature>
<feature type="compositionally biased region" description="Low complexity" evidence="1">
    <location>
        <begin position="304"/>
        <end position="315"/>
    </location>
</feature>
<reference evidence="2 3" key="1">
    <citation type="submission" date="2020-11" db="EMBL/GenBank/DDBJ databases">
        <title>Kefir isolates.</title>
        <authorList>
            <person name="Marcisauskas S."/>
            <person name="Kim Y."/>
            <person name="Blasche S."/>
        </authorList>
    </citation>
    <scope>NUCLEOTIDE SEQUENCE [LARGE SCALE GENOMIC DNA]</scope>
    <source>
        <strain evidence="2 3">KR</strain>
    </source>
</reference>
<feature type="compositionally biased region" description="Low complexity" evidence="1">
    <location>
        <begin position="648"/>
        <end position="672"/>
    </location>
</feature>
<sequence>MSSRTSPAVLPDPKRPRLLAPGDAIPSTPAVPSSAPNALAHANYTGRVPAPTQAVASCERTSYPATQKVTASSAQSSSDLRPHAAGTSYPSSSSSNSVQARPSRSGLYFTDADDNNLITFLGRGLPDIVIAALLDRTPQEVQREIRCRMFWHDGDMADGPQVRPAYTPEDYRRLLKMHRCGESAERIALVLGRSTSSVINHFRKRKPIWLEAGEQVEPEWILRDKDIDYDDRIQRELASSAADTVAKIAKSHLYVVPRPAPSIPSGSPSTSGSSLQAGTAKSAENSGTTIAKPLLPDFKFGKDAPAPRSTASSKPSRPPPAMPLSPQFRFGNDAPAPPRSSATVPTPTPTTAAAAEPPKVNLRTKLRLSTSTSVVDSAANLPAGAHDAASAPAPPCSTGFLTNSTRATVPPKVNLHFKLGQATPTSVVDPPITLPAPARTATTPFAPAPVPSSIGFSAYSTAAAAPPKVDLRAKLGRLNSTSVVDTQKDLPAPARTVATSSASAPASTGFLANSTCAAAPAPTAAAPPKVKLLTKFRPPSSTSIVEPRKELPAAARTVAASPATAPAPSSIGFSAYSTAASLVPIAFNSSLPPAPSLVTKPVPTSAPWPTAAAPAPSPVKPVLQDVKPAAHPAPPPAPTSAPIPTIPADPDASSLSPMSDDDSPPSLSQRLPNPVPHHAPHLPLLPLWCDGHYEQGMSGLKRFLQLVEGSRKSRTRASTSSS</sequence>
<evidence type="ECO:0000256" key="1">
    <source>
        <dbReference type="SAM" id="MobiDB-lite"/>
    </source>
</evidence>
<feature type="compositionally biased region" description="Low complexity" evidence="1">
    <location>
        <begin position="339"/>
        <end position="358"/>
    </location>
</feature>
<organism evidence="2 3">
    <name type="scientific">Rhodotorula mucilaginosa</name>
    <name type="common">Yeast</name>
    <name type="synonym">Rhodotorula rubra</name>
    <dbReference type="NCBI Taxonomy" id="5537"/>
    <lineage>
        <taxon>Eukaryota</taxon>
        <taxon>Fungi</taxon>
        <taxon>Dikarya</taxon>
        <taxon>Basidiomycota</taxon>
        <taxon>Pucciniomycotina</taxon>
        <taxon>Microbotryomycetes</taxon>
        <taxon>Sporidiobolales</taxon>
        <taxon>Sporidiobolaceae</taxon>
        <taxon>Rhodotorula</taxon>
    </lineage>
</organism>
<feature type="compositionally biased region" description="Low complexity" evidence="1">
    <location>
        <begin position="88"/>
        <end position="101"/>
    </location>
</feature>
<feature type="region of interest" description="Disordered" evidence="1">
    <location>
        <begin position="258"/>
        <end position="360"/>
    </location>
</feature>
<feature type="region of interest" description="Disordered" evidence="1">
    <location>
        <begin position="67"/>
        <end position="101"/>
    </location>
</feature>
<feature type="compositionally biased region" description="Low complexity" evidence="1">
    <location>
        <begin position="263"/>
        <end position="274"/>
    </location>
</feature>
<accession>A0A9P6VV59</accession>
<feature type="compositionally biased region" description="Polar residues" evidence="1">
    <location>
        <begin position="67"/>
        <end position="79"/>
    </location>
</feature>
<dbReference type="EMBL" id="PUHQ01000137">
    <property type="protein sequence ID" value="KAG0654823.1"/>
    <property type="molecule type" value="Genomic_DNA"/>
</dbReference>
<evidence type="ECO:0000313" key="3">
    <source>
        <dbReference type="Proteomes" id="UP000777482"/>
    </source>
</evidence>
<feature type="region of interest" description="Disordered" evidence="1">
    <location>
        <begin position="1"/>
        <end position="44"/>
    </location>
</feature>
<proteinExistence type="predicted"/>
<dbReference type="AlphaFoldDB" id="A0A9P6VV59"/>
<feature type="compositionally biased region" description="Pro residues" evidence="1">
    <location>
        <begin position="631"/>
        <end position="647"/>
    </location>
</feature>
<gene>
    <name evidence="2" type="ORF">C6P46_001380</name>
</gene>
<keyword evidence="3" id="KW-1185">Reference proteome</keyword>
<comment type="caution">
    <text evidence="2">The sequence shown here is derived from an EMBL/GenBank/DDBJ whole genome shotgun (WGS) entry which is preliminary data.</text>
</comment>